<feature type="region of interest" description="Disordered" evidence="1">
    <location>
        <begin position="288"/>
        <end position="376"/>
    </location>
</feature>
<organism evidence="4 5">
    <name type="scientific">Urochloa decumbens</name>
    <dbReference type="NCBI Taxonomy" id="240449"/>
    <lineage>
        <taxon>Eukaryota</taxon>
        <taxon>Viridiplantae</taxon>
        <taxon>Streptophyta</taxon>
        <taxon>Embryophyta</taxon>
        <taxon>Tracheophyta</taxon>
        <taxon>Spermatophyta</taxon>
        <taxon>Magnoliopsida</taxon>
        <taxon>Liliopsida</taxon>
        <taxon>Poales</taxon>
        <taxon>Poaceae</taxon>
        <taxon>PACMAD clade</taxon>
        <taxon>Panicoideae</taxon>
        <taxon>Panicodae</taxon>
        <taxon>Paniceae</taxon>
        <taxon>Melinidinae</taxon>
        <taxon>Urochloa</taxon>
    </lineage>
</organism>
<feature type="compositionally biased region" description="Polar residues" evidence="1">
    <location>
        <begin position="466"/>
        <end position="490"/>
    </location>
</feature>
<feature type="compositionally biased region" description="Polar residues" evidence="1">
    <location>
        <begin position="351"/>
        <end position="374"/>
    </location>
</feature>
<feature type="domain" description="FORGETTER1 second zinc ribbon" evidence="3">
    <location>
        <begin position="62"/>
        <end position="97"/>
    </location>
</feature>
<feature type="domain" description="FORGETTER1 first zinc ribbon" evidence="2">
    <location>
        <begin position="7"/>
        <end position="41"/>
    </location>
</feature>
<evidence type="ECO:0000313" key="4">
    <source>
        <dbReference type="EMBL" id="CAL5007620.1"/>
    </source>
</evidence>
<sequence length="927" mass="102355">MEDEGLLEVRCAGCGDTLEVERGLTEFACPGCATPQALPPELMPPRPRRALPLRRPAAAAPARVPCEGCGAVLAVPRGMPGRLLACPLCGAEIDVDGGGRRLAAHSIVQVISPPGAVAFAATSSRLLEEETISPAIRAGQVQVGRYNVPMPFPARSVREESNSSPRSNTRTAVHVDWARSAAVSQSIPTPVRILSETIDGHDFRKKSRPSAVPGSGLVDRIRLEQPNNVNRALQTQEGPSDHSMHAEEAQGGPSNHSMHAEEAQGENQSSDIVRIGIRKARHAISTIAEHETVEPPSQTACADQVEVESRDNTAKWNQKRKWSNKTSAGDQKGKKGVSNSSSEEIHRTCSKHTQSECTRNRTPIQQPSSPNETQFDPADIDRIITRWCPSALPQKQVLQARSSDLDKTLPTVSTNHDTSPNDCFPHGNRQYQAVATSSLANQGFATTSPPLLIATPLPIATPPSVVSKQPVQQPPSHCQLSDTPHSQGAQSVGIGSISRSSKKRRGRGPTKLIEPRREAHRPVLTPNNTDTWDVDPPCPKVSSTISALLKQWHPGSTYVPANQHANEAHQEELILHWHQYHSDTKAIIMDEFLQRYKWAPEQEAACLKLFERKIVRQFTSLLCDEKRRARVELAVSRKAKKGDAARSKQTNLDDEDTREELKQQRRDPAAVGGDDDDPLQWKPFPPEWMQPKWWELLCEHWASEEVLQVSAQKRKNRYTGGSAQHTAGSRSIAMHRKHMIIQNGGKPVSDIEVFNKTHKRDGGKGEFVSDKAKKTVESFKRRLESGDTEADPHLVWAQEVGGRNRGRYYGLHGIIDKARIRAMAKSTPGRVDKVTKKDMFTQDQVREMIRQATQQLNEAWEKRFQSLEQRMHGMMSAGAPQNNPDPLSAEPVAEDRVSQQDASGSSHGGTYQSTTDDDDDDEDYVGD</sequence>
<feature type="compositionally biased region" description="Polar residues" evidence="1">
    <location>
        <begin position="899"/>
        <end position="914"/>
    </location>
</feature>
<evidence type="ECO:0000313" key="5">
    <source>
        <dbReference type="Proteomes" id="UP001497457"/>
    </source>
</evidence>
<feature type="compositionally biased region" description="Basic and acidic residues" evidence="1">
    <location>
        <begin position="239"/>
        <end position="248"/>
    </location>
</feature>
<dbReference type="AlphaFoldDB" id="A0ABC9BV36"/>
<gene>
    <name evidence="4" type="ORF">URODEC1_LOCUS68585</name>
</gene>
<dbReference type="Pfam" id="PF03004">
    <property type="entry name" value="Transposase_24"/>
    <property type="match status" value="1"/>
</dbReference>
<feature type="compositionally biased region" description="Acidic residues" evidence="1">
    <location>
        <begin position="915"/>
        <end position="927"/>
    </location>
</feature>
<dbReference type="Pfam" id="PF23548">
    <property type="entry name" value="Zn_ribbon_FGT1_2"/>
    <property type="match status" value="1"/>
</dbReference>
<feature type="region of interest" description="Disordered" evidence="1">
    <location>
        <begin position="200"/>
        <end position="271"/>
    </location>
</feature>
<protein>
    <submittedName>
        <fullName evidence="4">Uncharacterized protein</fullName>
    </submittedName>
</protein>
<dbReference type="PANTHER" id="PTHR33411">
    <property type="entry name" value="OS08G0392500 PROTEIN"/>
    <property type="match status" value="1"/>
</dbReference>
<keyword evidence="5" id="KW-1185">Reference proteome</keyword>
<feature type="region of interest" description="Disordered" evidence="1">
    <location>
        <begin position="464"/>
        <end position="510"/>
    </location>
</feature>
<feature type="region of interest" description="Disordered" evidence="1">
    <location>
        <begin position="636"/>
        <end position="682"/>
    </location>
</feature>
<dbReference type="InterPro" id="IPR057024">
    <property type="entry name" value="Znr_FGT1_1"/>
</dbReference>
<feature type="region of interest" description="Disordered" evidence="1">
    <location>
        <begin position="874"/>
        <end position="927"/>
    </location>
</feature>
<dbReference type="PANTHER" id="PTHR33411:SF15">
    <property type="match status" value="1"/>
</dbReference>
<name>A0ABC9BV36_9POAL</name>
<evidence type="ECO:0000259" key="3">
    <source>
        <dbReference type="Pfam" id="PF23548"/>
    </source>
</evidence>
<dbReference type="Pfam" id="PF23547">
    <property type="entry name" value="Zn_ribbon_FGT1_1"/>
    <property type="match status" value="1"/>
</dbReference>
<reference evidence="4" key="1">
    <citation type="submission" date="2024-10" db="EMBL/GenBank/DDBJ databases">
        <authorList>
            <person name="Ryan C."/>
        </authorList>
    </citation>
    <scope>NUCLEOTIDE SEQUENCE [LARGE SCALE GENOMIC DNA]</scope>
</reference>
<feature type="compositionally biased region" description="Basic and acidic residues" evidence="1">
    <location>
        <begin position="659"/>
        <end position="668"/>
    </location>
</feature>
<feature type="compositionally biased region" description="Polar residues" evidence="1">
    <location>
        <begin position="225"/>
        <end position="238"/>
    </location>
</feature>
<dbReference type="InterPro" id="IPR004252">
    <property type="entry name" value="Probable_transposase_24"/>
</dbReference>
<dbReference type="EMBL" id="OZ075137">
    <property type="protein sequence ID" value="CAL5007620.1"/>
    <property type="molecule type" value="Genomic_DNA"/>
</dbReference>
<proteinExistence type="predicted"/>
<dbReference type="InterPro" id="IPR057025">
    <property type="entry name" value="Znr_FGT1_2"/>
</dbReference>
<evidence type="ECO:0000259" key="2">
    <source>
        <dbReference type="Pfam" id="PF23547"/>
    </source>
</evidence>
<dbReference type="Proteomes" id="UP001497457">
    <property type="component" value="Chromosome 27b"/>
</dbReference>
<accession>A0ABC9BV36</accession>
<evidence type="ECO:0000256" key="1">
    <source>
        <dbReference type="SAM" id="MobiDB-lite"/>
    </source>
</evidence>